<feature type="transmembrane region" description="Helical" evidence="2">
    <location>
        <begin position="114"/>
        <end position="134"/>
    </location>
</feature>
<keyword evidence="2" id="KW-0472">Membrane</keyword>
<feature type="transmembrane region" description="Helical" evidence="2">
    <location>
        <begin position="274"/>
        <end position="300"/>
    </location>
</feature>
<reference evidence="3" key="1">
    <citation type="journal article" date="2013" name="Genetics">
        <title>The draft genome and transcriptome of Panagrellus redivivus are shaped by the harsh demands of a free-living lifestyle.</title>
        <authorList>
            <person name="Srinivasan J."/>
            <person name="Dillman A.R."/>
            <person name="Macchietto M.G."/>
            <person name="Heikkinen L."/>
            <person name="Lakso M."/>
            <person name="Fracchia K.M."/>
            <person name="Antoshechkin I."/>
            <person name="Mortazavi A."/>
            <person name="Wong G."/>
            <person name="Sternberg P.W."/>
        </authorList>
    </citation>
    <scope>NUCLEOTIDE SEQUENCE [LARGE SCALE GENOMIC DNA]</scope>
    <source>
        <strain evidence="3">MT8872</strain>
    </source>
</reference>
<dbReference type="GO" id="GO:0007606">
    <property type="term" value="P:sensory perception of chemical stimulus"/>
    <property type="evidence" value="ECO:0007669"/>
    <property type="project" value="InterPro"/>
</dbReference>
<protein>
    <submittedName>
        <fullName evidence="4">G protein-coupled receptor</fullName>
    </submittedName>
</protein>
<dbReference type="InterPro" id="IPR004151">
    <property type="entry name" value="7TM_GPCR_serpentine_rcpt_Sre"/>
</dbReference>
<feature type="transmembrane region" description="Helical" evidence="2">
    <location>
        <begin position="182"/>
        <end position="203"/>
    </location>
</feature>
<proteinExistence type="inferred from homology"/>
<keyword evidence="3" id="KW-1185">Reference proteome</keyword>
<feature type="transmembrane region" description="Helical" evidence="2">
    <location>
        <begin position="241"/>
        <end position="262"/>
    </location>
</feature>
<reference evidence="4" key="2">
    <citation type="submission" date="2020-10" db="UniProtKB">
        <authorList>
            <consortium name="WormBaseParasite"/>
        </authorList>
    </citation>
    <scope>IDENTIFICATION</scope>
</reference>
<dbReference type="WBParaSite" id="Pan_g4548.t1">
    <property type="protein sequence ID" value="Pan_g4548.t1"/>
    <property type="gene ID" value="Pan_g4548"/>
</dbReference>
<dbReference type="InterPro" id="IPR052854">
    <property type="entry name" value="Serpentine_rcpt_epsilon"/>
</dbReference>
<evidence type="ECO:0000313" key="3">
    <source>
        <dbReference type="Proteomes" id="UP000492821"/>
    </source>
</evidence>
<dbReference type="GO" id="GO:0016020">
    <property type="term" value="C:membrane"/>
    <property type="evidence" value="ECO:0007669"/>
    <property type="project" value="InterPro"/>
</dbReference>
<dbReference type="Proteomes" id="UP000492821">
    <property type="component" value="Unassembled WGS sequence"/>
</dbReference>
<feature type="transmembrane region" description="Helical" evidence="2">
    <location>
        <begin position="73"/>
        <end position="94"/>
    </location>
</feature>
<dbReference type="PANTHER" id="PTHR47518">
    <property type="entry name" value="SERPENTINE RECEPTOR CLASS EPSILON-13-RELATED"/>
    <property type="match status" value="1"/>
</dbReference>
<evidence type="ECO:0000256" key="2">
    <source>
        <dbReference type="SAM" id="Phobius"/>
    </source>
</evidence>
<sequence length="355" mass="41643">MNLTRFCDRIDHVYNLLYIDIKADPQFIAFIKKYQTPFEILTVFTSFIMISSFAFMMRYINSGLQLHVHLRRLIYATFGSFVLYRIGVDGAIILRHIYPMDTMCVTFGIQQNLILLKILEIFGALVFTVFLMGFNIERVVATIWIHDYETWSSWLLIISIVTFVVLIAFAMTLMLIFVNNSLFYTITAILILGACELATYFYYMSINVRLYGTRVTSEIRMTLSQRYQLSENLRILRFTRCLFLVYWFFNFVVFSVFTVYYITEDIYITILLHFVHQLSVLIYGTAIMISLMVTGAFPTVRELCEKLRGKKMNLVDDTARMFSIKSSMGEQMVFHGNQEADLYFIQLEQSWAARK</sequence>
<organism evidence="3 4">
    <name type="scientific">Panagrellus redivivus</name>
    <name type="common">Microworm</name>
    <dbReference type="NCBI Taxonomy" id="6233"/>
    <lineage>
        <taxon>Eukaryota</taxon>
        <taxon>Metazoa</taxon>
        <taxon>Ecdysozoa</taxon>
        <taxon>Nematoda</taxon>
        <taxon>Chromadorea</taxon>
        <taxon>Rhabditida</taxon>
        <taxon>Tylenchina</taxon>
        <taxon>Panagrolaimomorpha</taxon>
        <taxon>Panagrolaimoidea</taxon>
        <taxon>Panagrolaimidae</taxon>
        <taxon>Panagrellus</taxon>
    </lineage>
</organism>
<name>A0A7E4ZZ09_PANRE</name>
<accession>A0A7E4ZZ09</accession>
<comment type="similarity">
    <text evidence="1">Belongs to the nematode receptor-like protein sre family.</text>
</comment>
<feature type="transmembrane region" description="Helical" evidence="2">
    <location>
        <begin position="154"/>
        <end position="176"/>
    </location>
</feature>
<dbReference type="Pfam" id="PF03125">
    <property type="entry name" value="Sre"/>
    <property type="match status" value="1"/>
</dbReference>
<evidence type="ECO:0000256" key="1">
    <source>
        <dbReference type="ARBA" id="ARBA00006803"/>
    </source>
</evidence>
<dbReference type="AlphaFoldDB" id="A0A7E4ZZ09"/>
<evidence type="ECO:0000313" key="4">
    <source>
        <dbReference type="WBParaSite" id="Pan_g4548.t1"/>
    </source>
</evidence>
<feature type="transmembrane region" description="Helical" evidence="2">
    <location>
        <begin position="40"/>
        <end position="61"/>
    </location>
</feature>
<dbReference type="PANTHER" id="PTHR47518:SF9">
    <property type="entry name" value="SERPENTINE RECEPTOR, CLASS T"/>
    <property type="match status" value="1"/>
</dbReference>
<keyword evidence="2" id="KW-1133">Transmembrane helix</keyword>
<keyword evidence="2" id="KW-0812">Transmembrane</keyword>